<evidence type="ECO:0000256" key="4">
    <source>
        <dbReference type="ARBA" id="ARBA00022272"/>
    </source>
</evidence>
<evidence type="ECO:0000256" key="5">
    <source>
        <dbReference type="ARBA" id="ARBA00022605"/>
    </source>
</evidence>
<sequence length="217" mass="23974">MLSVVKICGIKTMLEAEEAVAAGAQAVGFVFSEESKRYVTPHQAREIILKLPPFVSAVGVFVNENLTKVNEIVASCRLTFAQLHGEEPPEYCERVICPVIKTIKVRCEQDLHAFSCYKAHSFLLDSYVKGSQGGTGQTFNWELAKDVSSRQRVILAGGLTPNNITEALETVKPQGIDVSSGVETGGKKDFYKMRELIRQCRHYQNVRLGENASCCSQ</sequence>
<keyword evidence="8 9" id="KW-0413">Isomerase</keyword>
<dbReference type="PANTHER" id="PTHR42894:SF1">
    <property type="entry name" value="N-(5'-PHOSPHORIBOSYL)ANTHRANILATE ISOMERASE"/>
    <property type="match status" value="1"/>
</dbReference>
<protein>
    <recommendedName>
        <fullName evidence="4 9">N-(5'-phosphoribosyl)anthranilate isomerase</fullName>
        <shortName evidence="9">PRAI</shortName>
        <ecNumber evidence="3 9">5.3.1.24</ecNumber>
    </recommendedName>
</protein>
<evidence type="ECO:0000256" key="3">
    <source>
        <dbReference type="ARBA" id="ARBA00012572"/>
    </source>
</evidence>
<evidence type="ECO:0000313" key="11">
    <source>
        <dbReference type="EMBL" id="USP96229.1"/>
    </source>
</evidence>
<dbReference type="NCBIfam" id="NF002298">
    <property type="entry name" value="PRK01222.1-4"/>
    <property type="match status" value="1"/>
</dbReference>
<dbReference type="InterPro" id="IPR001240">
    <property type="entry name" value="PRAI_dom"/>
</dbReference>
<comment type="catalytic activity">
    <reaction evidence="1 9">
        <text>N-(5-phospho-beta-D-ribosyl)anthranilate = 1-(2-carboxyphenylamino)-1-deoxy-D-ribulose 5-phosphate</text>
        <dbReference type="Rhea" id="RHEA:21540"/>
        <dbReference type="ChEBI" id="CHEBI:18277"/>
        <dbReference type="ChEBI" id="CHEBI:58613"/>
        <dbReference type="EC" id="5.3.1.24"/>
    </reaction>
</comment>
<evidence type="ECO:0000256" key="1">
    <source>
        <dbReference type="ARBA" id="ARBA00001164"/>
    </source>
</evidence>
<keyword evidence="5 9" id="KW-0028">Amino-acid biosynthesis</keyword>
<organism evidence="11 12">
    <name type="scientific">Bacillus vallismortis</name>
    <dbReference type="NCBI Taxonomy" id="72361"/>
    <lineage>
        <taxon>Bacteria</taxon>
        <taxon>Bacillati</taxon>
        <taxon>Bacillota</taxon>
        <taxon>Bacilli</taxon>
        <taxon>Bacillales</taxon>
        <taxon>Bacillaceae</taxon>
        <taxon>Bacillus</taxon>
    </lineage>
</organism>
<evidence type="ECO:0000256" key="2">
    <source>
        <dbReference type="ARBA" id="ARBA00004664"/>
    </source>
</evidence>
<dbReference type="InterPro" id="IPR044643">
    <property type="entry name" value="TrpF_fam"/>
</dbReference>
<dbReference type="Pfam" id="PF00697">
    <property type="entry name" value="PRAI"/>
    <property type="match status" value="1"/>
</dbReference>
<dbReference type="HAMAP" id="MF_00135">
    <property type="entry name" value="PRAI"/>
    <property type="match status" value="1"/>
</dbReference>
<evidence type="ECO:0000259" key="10">
    <source>
        <dbReference type="Pfam" id="PF00697"/>
    </source>
</evidence>
<comment type="pathway">
    <text evidence="2 9">Amino-acid biosynthesis; L-tryptophan biosynthesis; L-tryptophan from chorismate: step 3/5.</text>
</comment>
<dbReference type="Gene3D" id="3.20.20.70">
    <property type="entry name" value="Aldolase class I"/>
    <property type="match status" value="1"/>
</dbReference>
<dbReference type="CDD" id="cd00405">
    <property type="entry name" value="PRAI"/>
    <property type="match status" value="1"/>
</dbReference>
<dbReference type="InterPro" id="IPR011060">
    <property type="entry name" value="RibuloseP-bd_barrel"/>
</dbReference>
<evidence type="ECO:0000256" key="7">
    <source>
        <dbReference type="ARBA" id="ARBA00023141"/>
    </source>
</evidence>
<feature type="domain" description="N-(5'phosphoribosyl) anthranilate isomerase (PRAI)" evidence="10">
    <location>
        <begin position="5"/>
        <end position="198"/>
    </location>
</feature>
<evidence type="ECO:0000256" key="6">
    <source>
        <dbReference type="ARBA" id="ARBA00022822"/>
    </source>
</evidence>
<keyword evidence="7 9" id="KW-0057">Aromatic amino acid biosynthesis</keyword>
<keyword evidence="6 9" id="KW-0822">Tryptophan biosynthesis</keyword>
<gene>
    <name evidence="9" type="primary">trpF</name>
    <name evidence="11" type="ORF">MKF32_03900</name>
</gene>
<dbReference type="Proteomes" id="UP001057348">
    <property type="component" value="Chromosome"/>
</dbReference>
<proteinExistence type="inferred from homology"/>
<name>A0ABY4Y0U2_BACVA</name>
<reference evidence="11" key="1">
    <citation type="submission" date="2022-02" db="EMBL/GenBank/DDBJ databases">
        <title>Draft Genome Sequence of Bacillus vallismortis Strain BL01, Isolated from Artemisia lerchiana Web. Roots.</title>
        <authorList>
            <person name="Chebotar V.K."/>
            <person name="Gancheva M.S."/>
            <person name="Chizhevskaya E.P."/>
            <person name="Komarova O.V."/>
            <person name="Baganova M.E."/>
            <person name="Zaplatkin A.N."/>
            <person name="Pishchik V.N."/>
        </authorList>
    </citation>
    <scope>NUCLEOTIDE SEQUENCE</scope>
    <source>
        <strain evidence="11">BL01</strain>
    </source>
</reference>
<dbReference type="InterPro" id="IPR013785">
    <property type="entry name" value="Aldolase_TIM"/>
</dbReference>
<evidence type="ECO:0000313" key="12">
    <source>
        <dbReference type="Proteomes" id="UP001057348"/>
    </source>
</evidence>
<evidence type="ECO:0000256" key="9">
    <source>
        <dbReference type="HAMAP-Rule" id="MF_00135"/>
    </source>
</evidence>
<accession>A0ABY4Y0U2</accession>
<dbReference type="SUPFAM" id="SSF51366">
    <property type="entry name" value="Ribulose-phoshate binding barrel"/>
    <property type="match status" value="1"/>
</dbReference>
<dbReference type="PANTHER" id="PTHR42894">
    <property type="entry name" value="N-(5'-PHOSPHORIBOSYL)ANTHRANILATE ISOMERASE"/>
    <property type="match status" value="1"/>
</dbReference>
<dbReference type="RefSeq" id="WP_253268914.1">
    <property type="nucleotide sequence ID" value="NZ_CP092751.1"/>
</dbReference>
<evidence type="ECO:0000256" key="8">
    <source>
        <dbReference type="ARBA" id="ARBA00023235"/>
    </source>
</evidence>
<dbReference type="GO" id="GO:0004640">
    <property type="term" value="F:phosphoribosylanthranilate isomerase activity"/>
    <property type="evidence" value="ECO:0007669"/>
    <property type="project" value="UniProtKB-EC"/>
</dbReference>
<dbReference type="EMBL" id="CP092751">
    <property type="protein sequence ID" value="USP96229.1"/>
    <property type="molecule type" value="Genomic_DNA"/>
</dbReference>
<keyword evidence="12" id="KW-1185">Reference proteome</keyword>
<comment type="similarity">
    <text evidence="9">Belongs to the TrpF family.</text>
</comment>
<dbReference type="EC" id="5.3.1.24" evidence="3 9"/>